<dbReference type="GO" id="GO:0016787">
    <property type="term" value="F:hydrolase activity"/>
    <property type="evidence" value="ECO:0007669"/>
    <property type="project" value="UniProtKB-KW"/>
</dbReference>
<dbReference type="InterPro" id="IPR037057">
    <property type="entry name" value="DNA_rep_MutH/T2_RE_sf"/>
</dbReference>
<dbReference type="OrthoDB" id="3188707at2"/>
<keyword evidence="4" id="KW-0472">Membrane</keyword>
<dbReference type="InterPro" id="IPR011335">
    <property type="entry name" value="Restrct_endonuc-II-like"/>
</dbReference>
<dbReference type="eggNOG" id="COG3066">
    <property type="taxonomic scope" value="Bacteria"/>
</dbReference>
<dbReference type="AlphaFoldDB" id="A0A078M9I4"/>
<evidence type="ECO:0000256" key="3">
    <source>
        <dbReference type="ARBA" id="ARBA00022801"/>
    </source>
</evidence>
<dbReference type="SUPFAM" id="SSF52980">
    <property type="entry name" value="Restriction endonuclease-like"/>
    <property type="match status" value="1"/>
</dbReference>
<keyword evidence="1" id="KW-0540">Nuclease</keyword>
<sequence>MDFLYTLFSLNILIGFCKIVTIIYIIENASDQIVAKERISLGMINYNSEVTKDFYESSFWKKNNKLLIFFYTYVLGANNKPDDANFRIERTVLHESSEKDLEIIKKDWDVIRNKIKMGQADELSERDTNILGAATKGAPGATRSQPFSDIPAKTRAYSLKKGYVTSLVR</sequence>
<dbReference type="EMBL" id="CCSE01000001">
    <property type="protein sequence ID" value="CEA02955.1"/>
    <property type="molecule type" value="Genomic_DNA"/>
</dbReference>
<evidence type="ECO:0000256" key="4">
    <source>
        <dbReference type="SAM" id="Phobius"/>
    </source>
</evidence>
<dbReference type="Pfam" id="PF02976">
    <property type="entry name" value="MutH"/>
    <property type="match status" value="1"/>
</dbReference>
<feature type="transmembrane region" description="Helical" evidence="4">
    <location>
        <begin position="6"/>
        <end position="26"/>
    </location>
</feature>
<name>A0A078M9I4_9STAP</name>
<evidence type="ECO:0000256" key="1">
    <source>
        <dbReference type="ARBA" id="ARBA00022722"/>
    </source>
</evidence>
<dbReference type="HOGENOM" id="CLU_1576398_0_0_9"/>
<keyword evidence="4" id="KW-0812">Transmembrane</keyword>
<dbReference type="CDD" id="cd22356">
    <property type="entry name" value="Sau3AI_N-like"/>
    <property type="match status" value="1"/>
</dbReference>
<dbReference type="STRING" id="1461582.BN1048_01925"/>
<accession>A0A078M9I4</accession>
<keyword evidence="2" id="KW-0255">Endonuclease</keyword>
<dbReference type="SMART" id="SM00927">
    <property type="entry name" value="MutH"/>
    <property type="match status" value="1"/>
</dbReference>
<keyword evidence="3" id="KW-0378">Hydrolase</keyword>
<feature type="domain" description="DNA mismatch repair MutH/Type II restriction enzyme Sau3AI" evidence="5">
    <location>
        <begin position="24"/>
        <end position="107"/>
    </location>
</feature>
<dbReference type="GO" id="GO:0004519">
    <property type="term" value="F:endonuclease activity"/>
    <property type="evidence" value="ECO:0007669"/>
    <property type="project" value="UniProtKB-KW"/>
</dbReference>
<dbReference type="Gene3D" id="3.40.600.10">
    <property type="entry name" value="DNA mismatch repair MutH/Restriction endonuclease, type II"/>
    <property type="match status" value="1"/>
</dbReference>
<organism evidence="6 7">
    <name type="scientific">Jeotgalicoccus saudimassiliensis</name>
    <dbReference type="NCBI Taxonomy" id="1461582"/>
    <lineage>
        <taxon>Bacteria</taxon>
        <taxon>Bacillati</taxon>
        <taxon>Bacillota</taxon>
        <taxon>Bacilli</taxon>
        <taxon>Bacillales</taxon>
        <taxon>Staphylococcaceae</taxon>
        <taxon>Jeotgalicoccus</taxon>
    </lineage>
</organism>
<evidence type="ECO:0000313" key="7">
    <source>
        <dbReference type="Proteomes" id="UP000044136"/>
    </source>
</evidence>
<evidence type="ECO:0000259" key="5">
    <source>
        <dbReference type="SMART" id="SM00927"/>
    </source>
</evidence>
<reference evidence="6 7" key="1">
    <citation type="submission" date="2014-07" db="EMBL/GenBank/DDBJ databases">
        <authorList>
            <person name="Urmite Genomes Urmite Genomes"/>
        </authorList>
    </citation>
    <scope>NUCLEOTIDE SEQUENCE [LARGE SCALE GENOMIC DNA]</scope>
    <source>
        <strain evidence="6 7">13MG44_air</strain>
    </source>
</reference>
<evidence type="ECO:0000313" key="6">
    <source>
        <dbReference type="EMBL" id="CEA02955.1"/>
    </source>
</evidence>
<dbReference type="InterPro" id="IPR011337">
    <property type="entry name" value="DNA_rep_MutH/RE_typeII_Sau3AI"/>
</dbReference>
<dbReference type="RefSeq" id="WP_052108945.1">
    <property type="nucleotide sequence ID" value="NZ_CCSE01000001.1"/>
</dbReference>
<dbReference type="Proteomes" id="UP000044136">
    <property type="component" value="Unassembled WGS sequence"/>
</dbReference>
<dbReference type="GO" id="GO:0003677">
    <property type="term" value="F:DNA binding"/>
    <property type="evidence" value="ECO:0007669"/>
    <property type="project" value="InterPro"/>
</dbReference>
<keyword evidence="4" id="KW-1133">Transmembrane helix</keyword>
<proteinExistence type="predicted"/>
<protein>
    <submittedName>
        <fullName evidence="6">Type-2 restriction enzyme Sau3AI</fullName>
    </submittedName>
</protein>
<gene>
    <name evidence="6" type="primary">sau3AIR</name>
    <name evidence="6" type="ORF">BN1048_01925</name>
</gene>
<keyword evidence="7" id="KW-1185">Reference proteome</keyword>
<evidence type="ECO:0000256" key="2">
    <source>
        <dbReference type="ARBA" id="ARBA00022759"/>
    </source>
</evidence>